<feature type="compositionally biased region" description="Low complexity" evidence="1">
    <location>
        <begin position="117"/>
        <end position="134"/>
    </location>
</feature>
<sequence length="216" mass="23330">MAGLVDRVCEVVRRAWRPENQMHTVFCFLLLVRVVRGVAGHFVQQLQNARPARPVPMESLKSPREAQGSDDQASALKSETDAQGSDQASASASTSRASTGESLESFLSTSNLGLTLSPSAQAAAPTTSAKDATTGTNAEREAQNNNSDKDDEEYINISEEEAHDAKVAMEGKIHDKGPQIYRELRSFGWRLLQTLELVPLPPETDVQPPVETAAAA</sequence>
<organism evidence="2">
    <name type="scientific">Chromera velia CCMP2878</name>
    <dbReference type="NCBI Taxonomy" id="1169474"/>
    <lineage>
        <taxon>Eukaryota</taxon>
        <taxon>Sar</taxon>
        <taxon>Alveolata</taxon>
        <taxon>Colpodellida</taxon>
        <taxon>Chromeraceae</taxon>
        <taxon>Chromera</taxon>
    </lineage>
</organism>
<gene>
    <name evidence="2" type="ORF">Cvel_14504</name>
</gene>
<evidence type="ECO:0000313" key="2">
    <source>
        <dbReference type="EMBL" id="CEM05179.1"/>
    </source>
</evidence>
<proteinExistence type="predicted"/>
<accession>A0A0G4F0X7</accession>
<name>A0A0G4F0X7_9ALVE</name>
<dbReference type="AlphaFoldDB" id="A0A0G4F0X7"/>
<feature type="region of interest" description="Disordered" evidence="1">
    <location>
        <begin position="117"/>
        <end position="152"/>
    </location>
</feature>
<protein>
    <submittedName>
        <fullName evidence="2">Uncharacterized protein</fullName>
    </submittedName>
</protein>
<evidence type="ECO:0000256" key="1">
    <source>
        <dbReference type="SAM" id="MobiDB-lite"/>
    </source>
</evidence>
<feature type="region of interest" description="Disordered" evidence="1">
    <location>
        <begin position="47"/>
        <end position="104"/>
    </location>
</feature>
<feature type="compositionally biased region" description="Low complexity" evidence="1">
    <location>
        <begin position="81"/>
        <end position="100"/>
    </location>
</feature>
<dbReference type="EMBL" id="CDMZ01000038">
    <property type="protein sequence ID" value="CEM05179.1"/>
    <property type="molecule type" value="Genomic_DNA"/>
</dbReference>
<dbReference type="VEuPathDB" id="CryptoDB:Cvel_14504"/>
<reference evidence="2" key="1">
    <citation type="submission" date="2014-11" db="EMBL/GenBank/DDBJ databases">
        <authorList>
            <person name="Otto D Thomas"/>
            <person name="Naeem Raeece"/>
        </authorList>
    </citation>
    <scope>NUCLEOTIDE SEQUENCE</scope>
</reference>